<comment type="similarity">
    <text evidence="7">Belongs to the binding-protein-dependent transport system permease family.</text>
</comment>
<evidence type="ECO:0000259" key="8">
    <source>
        <dbReference type="PROSITE" id="PS50928"/>
    </source>
</evidence>
<feature type="transmembrane region" description="Helical" evidence="7">
    <location>
        <begin position="237"/>
        <end position="258"/>
    </location>
</feature>
<evidence type="ECO:0000313" key="10">
    <source>
        <dbReference type="Proteomes" id="UP001314681"/>
    </source>
</evidence>
<dbReference type="PROSITE" id="PS50928">
    <property type="entry name" value="ABC_TM1"/>
    <property type="match status" value="1"/>
</dbReference>
<reference evidence="9 10" key="1">
    <citation type="submission" date="2021-06" db="EMBL/GenBank/DDBJ databases">
        <title>Description of novel taxa of the family Lachnospiraceae.</title>
        <authorList>
            <person name="Chaplin A.V."/>
            <person name="Sokolova S.R."/>
            <person name="Pikina A.P."/>
            <person name="Korzhanova M."/>
            <person name="Belova V."/>
            <person name="Korostin D."/>
            <person name="Efimov B.A."/>
        </authorList>
    </citation>
    <scope>NUCLEOTIDE SEQUENCE [LARGE SCALE GENOMIC DNA]</scope>
    <source>
        <strain evidence="9 10">ASD4241</strain>
    </source>
</reference>
<gene>
    <name evidence="9" type="ORF">KTH90_11615</name>
</gene>
<dbReference type="CDD" id="cd06261">
    <property type="entry name" value="TM_PBP2"/>
    <property type="match status" value="1"/>
</dbReference>
<feature type="transmembrane region" description="Helical" evidence="7">
    <location>
        <begin position="108"/>
        <end position="132"/>
    </location>
</feature>
<dbReference type="Pfam" id="PF00528">
    <property type="entry name" value="BPD_transp_1"/>
    <property type="match status" value="1"/>
</dbReference>
<dbReference type="RefSeq" id="WP_158352801.1">
    <property type="nucleotide sequence ID" value="NZ_JAHQCX010000007.1"/>
</dbReference>
<dbReference type="EMBL" id="JAHQCX010000007">
    <property type="protein sequence ID" value="MBU9726662.1"/>
    <property type="molecule type" value="Genomic_DNA"/>
</dbReference>
<evidence type="ECO:0000256" key="4">
    <source>
        <dbReference type="ARBA" id="ARBA00022692"/>
    </source>
</evidence>
<evidence type="ECO:0000313" key="9">
    <source>
        <dbReference type="EMBL" id="MBU9726662.1"/>
    </source>
</evidence>
<evidence type="ECO:0000256" key="5">
    <source>
        <dbReference type="ARBA" id="ARBA00022989"/>
    </source>
</evidence>
<dbReference type="Gene3D" id="1.10.3720.10">
    <property type="entry name" value="MetI-like"/>
    <property type="match status" value="1"/>
</dbReference>
<comment type="subcellular location">
    <subcellularLocation>
        <location evidence="1 7">Cell membrane</location>
        <topology evidence="1 7">Multi-pass membrane protein</topology>
    </subcellularLocation>
</comment>
<keyword evidence="2 7" id="KW-0813">Transport</keyword>
<dbReference type="PANTHER" id="PTHR43744:SF3">
    <property type="entry name" value="LACTOSE TRANSPORT SYSTEM PERMEASE PROTEIN LACG"/>
    <property type="match status" value="1"/>
</dbReference>
<comment type="caution">
    <text evidence="9">The sequence shown here is derived from an EMBL/GenBank/DDBJ whole genome shotgun (WGS) entry which is preliminary data.</text>
</comment>
<feature type="domain" description="ABC transmembrane type-1" evidence="8">
    <location>
        <begin position="71"/>
        <end position="260"/>
    </location>
</feature>
<feature type="transmembrane region" description="Helical" evidence="7">
    <location>
        <begin position="75"/>
        <end position="96"/>
    </location>
</feature>
<organism evidence="9 10">
    <name type="scientific">Diplocloster modestus</name>
    <dbReference type="NCBI Taxonomy" id="2850322"/>
    <lineage>
        <taxon>Bacteria</taxon>
        <taxon>Bacillati</taxon>
        <taxon>Bacillota</taxon>
        <taxon>Clostridia</taxon>
        <taxon>Lachnospirales</taxon>
        <taxon>Lachnospiraceae</taxon>
        <taxon>Diplocloster</taxon>
    </lineage>
</organism>
<evidence type="ECO:0000256" key="7">
    <source>
        <dbReference type="RuleBase" id="RU363032"/>
    </source>
</evidence>
<dbReference type="Proteomes" id="UP001314681">
    <property type="component" value="Unassembled WGS sequence"/>
</dbReference>
<proteinExistence type="inferred from homology"/>
<dbReference type="InterPro" id="IPR000515">
    <property type="entry name" value="MetI-like"/>
</dbReference>
<sequence length="275" mass="30646">MVTNKRTIWNIGKEIFAWVLSLLILIPIVVILFNALKTSSEAINMSIAPPSEFHWENFGEVWRVGNILRSYVNSLIVSVFPVLISVLCASMCAYVLARRKTKGNLAIYTYFALGLMFPISMVTVVKVTRILGIYNTQLGVVLVYTALILPLSVFLFYGFLNSIPKELDEAAIVDGAGALRIFFQVIFPMLKPVTVTVIMINFLNCWNEFTIPLYMLPDPDKAVVVQQVYNFYGTFTASWNLVSVTILYAIVPVLAVYICGQKYIISGMVAGAVKG</sequence>
<name>A0ABS6K825_9FIRM</name>
<keyword evidence="5 7" id="KW-1133">Transmembrane helix</keyword>
<protein>
    <submittedName>
        <fullName evidence="9">Carbohydrate ABC transporter permease</fullName>
    </submittedName>
</protein>
<feature type="transmembrane region" description="Helical" evidence="7">
    <location>
        <begin position="15"/>
        <end position="36"/>
    </location>
</feature>
<dbReference type="SUPFAM" id="SSF161098">
    <property type="entry name" value="MetI-like"/>
    <property type="match status" value="1"/>
</dbReference>
<keyword evidence="4 7" id="KW-0812">Transmembrane</keyword>
<feature type="transmembrane region" description="Helical" evidence="7">
    <location>
        <begin position="138"/>
        <end position="160"/>
    </location>
</feature>
<evidence type="ECO:0000256" key="1">
    <source>
        <dbReference type="ARBA" id="ARBA00004651"/>
    </source>
</evidence>
<accession>A0ABS6K825</accession>
<feature type="transmembrane region" description="Helical" evidence="7">
    <location>
        <begin position="181"/>
        <end position="203"/>
    </location>
</feature>
<keyword evidence="6 7" id="KW-0472">Membrane</keyword>
<evidence type="ECO:0000256" key="2">
    <source>
        <dbReference type="ARBA" id="ARBA00022448"/>
    </source>
</evidence>
<keyword evidence="3" id="KW-1003">Cell membrane</keyword>
<evidence type="ECO:0000256" key="3">
    <source>
        <dbReference type="ARBA" id="ARBA00022475"/>
    </source>
</evidence>
<dbReference type="InterPro" id="IPR035906">
    <property type="entry name" value="MetI-like_sf"/>
</dbReference>
<evidence type="ECO:0000256" key="6">
    <source>
        <dbReference type="ARBA" id="ARBA00023136"/>
    </source>
</evidence>
<dbReference type="PANTHER" id="PTHR43744">
    <property type="entry name" value="ABC TRANSPORTER PERMEASE PROTEIN MG189-RELATED-RELATED"/>
    <property type="match status" value="1"/>
</dbReference>
<keyword evidence="10" id="KW-1185">Reference proteome</keyword>